<organism evidence="3 4">
    <name type="scientific">Ascoidea rubescens DSM 1968</name>
    <dbReference type="NCBI Taxonomy" id="1344418"/>
    <lineage>
        <taxon>Eukaryota</taxon>
        <taxon>Fungi</taxon>
        <taxon>Dikarya</taxon>
        <taxon>Ascomycota</taxon>
        <taxon>Saccharomycotina</taxon>
        <taxon>Saccharomycetes</taxon>
        <taxon>Ascoideaceae</taxon>
        <taxon>Ascoidea</taxon>
    </lineage>
</organism>
<dbReference type="InParanoid" id="A0A1D2V975"/>
<dbReference type="EMBL" id="KV454495">
    <property type="protein sequence ID" value="ODV58055.1"/>
    <property type="molecule type" value="Genomic_DNA"/>
</dbReference>
<gene>
    <name evidence="3" type="ORF">ASCRUDRAFT_15858</name>
</gene>
<feature type="compositionally biased region" description="Low complexity" evidence="1">
    <location>
        <begin position="298"/>
        <end position="328"/>
    </location>
</feature>
<feature type="compositionally biased region" description="Low complexity" evidence="1">
    <location>
        <begin position="205"/>
        <end position="232"/>
    </location>
</feature>
<protein>
    <recommendedName>
        <fullName evidence="2">DUF8032 domain-containing protein</fullName>
    </recommendedName>
</protein>
<dbReference type="GeneID" id="30963023"/>
<accession>A0A1D2V975</accession>
<feature type="region of interest" description="Disordered" evidence="1">
    <location>
        <begin position="136"/>
        <end position="158"/>
    </location>
</feature>
<dbReference type="InterPro" id="IPR058345">
    <property type="entry name" value="DUF8032"/>
</dbReference>
<dbReference type="STRING" id="1344418.A0A1D2V975"/>
<evidence type="ECO:0000313" key="3">
    <source>
        <dbReference type="EMBL" id="ODV58055.1"/>
    </source>
</evidence>
<sequence>MSLYNLSSSIPMPVPPNPLHLSNQSFADQQFLINNLQFFNAQNLNLPPVSPVSHQTSNIVNSYNINHGQSNDYSNQISLTPSYNHPNTCSSYSTAATPASSLTNSSSPVSFNESTPPQTPIDSDSFQQISLQPYDSTTTITSNNNNNNNNNFNTLSNSNQQNDLRYKFHSTNQFQNQFQNQLQSQLQNQLILPSSSDQSNLLTESYPNSSSTLLNSSTSLNSSTFTSPSPSASNYTYISSSDSFENSKSNSVPYVVNSNDFSSTSPCYPIPASSILSDSFMYSDKVATSPIRYDYPLNNSSSNNDSNNRNNSNNFTNNDTNNNLGNPNYYQQKLNKNLPLITRKPTKMQKLIQPATSLNYNFNYNYITNNTTNNITTNINNNVNNVTNNITNNADNNADSNATGVNKSVIENQMLKTEEVNLPVSPVIFSDSKTVSRINNKDTETKKNRNTKPKLNSVFKISKPSQVNKSYSNIKTEKKQQISTKNPIPPLEALKRQNTQPGPIPASDPKVTIEKLTGDEIIEFEYTKAKKRKIFKIRCPAHLGEKYMEILENYHKRKALRHKRDSMFNSSSVSFCINAFDSSNRQTNFRFIDTKEFNLELEFVKNQDEILKKLSKQFIDNNAIYPNAMGSDEEYKGNRGQYERFCNIIGLKLSYLNTELRGKKGLLQRAVDTWKNTRKNECFQSRRVRRQIKSASKSSPIAKAFQK</sequence>
<name>A0A1D2V975_9ASCO</name>
<dbReference type="Proteomes" id="UP000095038">
    <property type="component" value="Unassembled WGS sequence"/>
</dbReference>
<dbReference type="OrthoDB" id="5599902at2759"/>
<reference evidence="4" key="1">
    <citation type="submission" date="2016-05" db="EMBL/GenBank/DDBJ databases">
        <title>Comparative genomics of biotechnologically important yeasts.</title>
        <authorList>
            <consortium name="DOE Joint Genome Institute"/>
            <person name="Riley R."/>
            <person name="Haridas S."/>
            <person name="Wolfe K.H."/>
            <person name="Lopes M.R."/>
            <person name="Hittinger C.T."/>
            <person name="Goker M."/>
            <person name="Salamov A."/>
            <person name="Wisecaver J."/>
            <person name="Long T.M."/>
            <person name="Aerts A.L."/>
            <person name="Barry K."/>
            <person name="Choi C."/>
            <person name="Clum A."/>
            <person name="Coughlan A.Y."/>
            <person name="Deshpande S."/>
            <person name="Douglass A.P."/>
            <person name="Hanson S.J."/>
            <person name="Klenk H.-P."/>
            <person name="Labutti K."/>
            <person name="Lapidus A."/>
            <person name="Lindquist E."/>
            <person name="Lipzen A."/>
            <person name="Meier-Kolthoff J.P."/>
            <person name="Ohm R.A."/>
            <person name="Otillar R.P."/>
            <person name="Pangilinan J."/>
            <person name="Peng Y."/>
            <person name="Rokas A."/>
            <person name="Rosa C.A."/>
            <person name="Scheuner C."/>
            <person name="Sibirny A.A."/>
            <person name="Slot J.C."/>
            <person name="Stielow J.B."/>
            <person name="Sun H."/>
            <person name="Kurtzman C.P."/>
            <person name="Blackwell M."/>
            <person name="Grigoriev I.V."/>
            <person name="Jeffries T.W."/>
        </authorList>
    </citation>
    <scope>NUCLEOTIDE SEQUENCE [LARGE SCALE GENOMIC DNA]</scope>
    <source>
        <strain evidence="4">DSM 1968</strain>
    </source>
</reference>
<dbReference type="RefSeq" id="XP_020044362.1">
    <property type="nucleotide sequence ID" value="XM_020189387.1"/>
</dbReference>
<feature type="compositionally biased region" description="Low complexity" evidence="1">
    <location>
        <begin position="90"/>
        <end position="110"/>
    </location>
</feature>
<feature type="region of interest" description="Disordered" evidence="1">
    <location>
        <begin position="198"/>
        <end position="232"/>
    </location>
</feature>
<keyword evidence="4" id="KW-1185">Reference proteome</keyword>
<evidence type="ECO:0000313" key="4">
    <source>
        <dbReference type="Proteomes" id="UP000095038"/>
    </source>
</evidence>
<feature type="region of interest" description="Disordered" evidence="1">
    <location>
        <begin position="293"/>
        <end position="331"/>
    </location>
</feature>
<dbReference type="Pfam" id="PF26087">
    <property type="entry name" value="DUF8032"/>
    <property type="match status" value="1"/>
</dbReference>
<dbReference type="AlphaFoldDB" id="A0A1D2V975"/>
<evidence type="ECO:0000259" key="2">
    <source>
        <dbReference type="Pfam" id="PF26087"/>
    </source>
</evidence>
<feature type="region of interest" description="Disordered" evidence="1">
    <location>
        <begin position="476"/>
        <end position="510"/>
    </location>
</feature>
<feature type="region of interest" description="Disordered" evidence="1">
    <location>
        <begin position="89"/>
        <end position="124"/>
    </location>
</feature>
<evidence type="ECO:0000256" key="1">
    <source>
        <dbReference type="SAM" id="MobiDB-lite"/>
    </source>
</evidence>
<feature type="compositionally biased region" description="Polar residues" evidence="1">
    <location>
        <begin position="111"/>
        <end position="124"/>
    </location>
</feature>
<feature type="domain" description="DUF8032" evidence="2">
    <location>
        <begin position="611"/>
        <end position="677"/>
    </location>
</feature>
<proteinExistence type="predicted"/>